<sequence>MQFRVVVDRSQTIAYRSNRGRWNTMRLWAVQLHEDGCLWRFAVVILVMVLLLVIFFLPLAFHNLI</sequence>
<accession>E3MJD5</accession>
<keyword evidence="2" id="KW-1185">Reference proteome</keyword>
<protein>
    <submittedName>
        <fullName evidence="1">Uncharacterized protein</fullName>
    </submittedName>
</protein>
<dbReference type="EMBL" id="DS268450">
    <property type="protein sequence ID" value="EFP03731.1"/>
    <property type="molecule type" value="Genomic_DNA"/>
</dbReference>
<evidence type="ECO:0000313" key="1">
    <source>
        <dbReference type="EMBL" id="EFP03731.1"/>
    </source>
</evidence>
<dbReference type="HOGENOM" id="CLU_2851746_0_0_1"/>
<gene>
    <name evidence="1" type="ORF">CRE_19199</name>
</gene>
<organism evidence="2">
    <name type="scientific">Caenorhabditis remanei</name>
    <name type="common">Caenorhabditis vulgaris</name>
    <dbReference type="NCBI Taxonomy" id="31234"/>
    <lineage>
        <taxon>Eukaryota</taxon>
        <taxon>Metazoa</taxon>
        <taxon>Ecdysozoa</taxon>
        <taxon>Nematoda</taxon>
        <taxon>Chromadorea</taxon>
        <taxon>Rhabditida</taxon>
        <taxon>Rhabditina</taxon>
        <taxon>Rhabditomorpha</taxon>
        <taxon>Rhabditoidea</taxon>
        <taxon>Rhabditidae</taxon>
        <taxon>Peloderinae</taxon>
        <taxon>Caenorhabditis</taxon>
    </lineage>
</organism>
<evidence type="ECO:0000313" key="2">
    <source>
        <dbReference type="Proteomes" id="UP000008281"/>
    </source>
</evidence>
<proteinExistence type="predicted"/>
<dbReference type="eggNOG" id="ENOG502TIY9">
    <property type="taxonomic scope" value="Eukaryota"/>
</dbReference>
<dbReference type="Proteomes" id="UP000008281">
    <property type="component" value="Unassembled WGS sequence"/>
</dbReference>
<name>E3MJD5_CAERE</name>
<dbReference type="OrthoDB" id="10372738at2759"/>
<dbReference type="OMA" id="LWAVQLH"/>
<reference evidence="1" key="1">
    <citation type="submission" date="2007-07" db="EMBL/GenBank/DDBJ databases">
        <title>PCAP assembly of the Caenorhabditis remanei genome.</title>
        <authorList>
            <consortium name="The Caenorhabditis remanei Sequencing Consortium"/>
            <person name="Wilson R.K."/>
        </authorList>
    </citation>
    <scope>NUCLEOTIDE SEQUENCE [LARGE SCALE GENOMIC DNA]</scope>
    <source>
        <strain evidence="1">PB4641</strain>
    </source>
</reference>
<dbReference type="FunCoup" id="E3MJD5">
    <property type="interactions" value="566"/>
</dbReference>
<dbReference type="AlphaFoldDB" id="E3MJD5"/>